<keyword evidence="2" id="KW-1185">Reference proteome</keyword>
<comment type="caution">
    <text evidence="1">The sequence shown here is derived from an EMBL/GenBank/DDBJ whole genome shotgun (WGS) entry which is preliminary data.</text>
</comment>
<dbReference type="EMBL" id="JANPWB010000006">
    <property type="protein sequence ID" value="KAJ1180586.1"/>
    <property type="molecule type" value="Genomic_DNA"/>
</dbReference>
<dbReference type="Proteomes" id="UP001066276">
    <property type="component" value="Chromosome 3_2"/>
</dbReference>
<dbReference type="AlphaFoldDB" id="A0AAV7TVW6"/>
<sequence>MFASLDSKNEEGPDVHAFLRSDLPKVTALTFDLPLEFQREQRLGPRCPDGASRPCLIIACLLQHGQTRQLLQAAQTHGPFQVEGYDIRLTADYSKDTNDCRKAFLALWPHLRQLEMKYGLFNPGECVSPKIEYPKTTMTQRIWDFSWALLSINLWTQQPQLDHKSNQGIAMTRHPQDQSEVGWIDTILTTVPEAEI</sequence>
<proteinExistence type="predicted"/>
<evidence type="ECO:0000313" key="1">
    <source>
        <dbReference type="EMBL" id="KAJ1180586.1"/>
    </source>
</evidence>
<protein>
    <submittedName>
        <fullName evidence="1">Uncharacterized protein</fullName>
    </submittedName>
</protein>
<reference evidence="1" key="1">
    <citation type="journal article" date="2022" name="bioRxiv">
        <title>Sequencing and chromosome-scale assembly of the giantPleurodeles waltlgenome.</title>
        <authorList>
            <person name="Brown T."/>
            <person name="Elewa A."/>
            <person name="Iarovenko S."/>
            <person name="Subramanian E."/>
            <person name="Araus A.J."/>
            <person name="Petzold A."/>
            <person name="Susuki M."/>
            <person name="Suzuki K.-i.T."/>
            <person name="Hayashi T."/>
            <person name="Toyoda A."/>
            <person name="Oliveira C."/>
            <person name="Osipova E."/>
            <person name="Leigh N.D."/>
            <person name="Simon A."/>
            <person name="Yun M.H."/>
        </authorList>
    </citation>
    <scope>NUCLEOTIDE SEQUENCE</scope>
    <source>
        <strain evidence="1">20211129_DDA</strain>
        <tissue evidence="1">Liver</tissue>
    </source>
</reference>
<evidence type="ECO:0000313" key="2">
    <source>
        <dbReference type="Proteomes" id="UP001066276"/>
    </source>
</evidence>
<accession>A0AAV7TVW6</accession>
<gene>
    <name evidence="1" type="ORF">NDU88_005807</name>
</gene>
<organism evidence="1 2">
    <name type="scientific">Pleurodeles waltl</name>
    <name type="common">Iberian ribbed newt</name>
    <dbReference type="NCBI Taxonomy" id="8319"/>
    <lineage>
        <taxon>Eukaryota</taxon>
        <taxon>Metazoa</taxon>
        <taxon>Chordata</taxon>
        <taxon>Craniata</taxon>
        <taxon>Vertebrata</taxon>
        <taxon>Euteleostomi</taxon>
        <taxon>Amphibia</taxon>
        <taxon>Batrachia</taxon>
        <taxon>Caudata</taxon>
        <taxon>Salamandroidea</taxon>
        <taxon>Salamandridae</taxon>
        <taxon>Pleurodelinae</taxon>
        <taxon>Pleurodeles</taxon>
    </lineage>
</organism>
<name>A0AAV7TVW6_PLEWA</name>
<dbReference type="Gene3D" id="3.30.70.1820">
    <property type="entry name" value="L1 transposable element, RRM domain"/>
    <property type="match status" value="1"/>
</dbReference>